<organism evidence="5 6">
    <name type="scientific">Micrococcus lylae</name>
    <dbReference type="NCBI Taxonomy" id="1273"/>
    <lineage>
        <taxon>Bacteria</taxon>
        <taxon>Bacillati</taxon>
        <taxon>Actinomycetota</taxon>
        <taxon>Actinomycetes</taxon>
        <taxon>Micrococcales</taxon>
        <taxon>Micrococcaceae</taxon>
        <taxon>Micrococcus</taxon>
    </lineage>
</organism>
<evidence type="ECO:0000313" key="6">
    <source>
        <dbReference type="Proteomes" id="UP000196230"/>
    </source>
</evidence>
<evidence type="ECO:0000259" key="4">
    <source>
        <dbReference type="Pfam" id="PF00107"/>
    </source>
</evidence>
<dbReference type="Pfam" id="PF00107">
    <property type="entry name" value="ADH_zinc_N"/>
    <property type="match status" value="1"/>
</dbReference>
<reference evidence="5 6" key="1">
    <citation type="submission" date="2017-02" db="EMBL/GenBank/DDBJ databases">
        <authorList>
            <person name="Peterson S.W."/>
        </authorList>
    </citation>
    <scope>NUCLEOTIDE SEQUENCE [LARGE SCALE GENOMIC DNA]</scope>
    <source>
        <strain evidence="5 6">2B3F</strain>
    </source>
</reference>
<dbReference type="Gene3D" id="3.40.50.720">
    <property type="entry name" value="NAD(P)-binding Rossmann-like Domain"/>
    <property type="match status" value="1"/>
</dbReference>
<accession>A0A1R4JN59</accession>
<protein>
    <submittedName>
        <fullName evidence="5">Threonine dehydrogenase and related Zn-dependent dehydrogenases</fullName>
    </submittedName>
</protein>
<dbReference type="Proteomes" id="UP000196230">
    <property type="component" value="Unassembled WGS sequence"/>
</dbReference>
<feature type="domain" description="Alcohol dehydrogenase-like C-terminal" evidence="4">
    <location>
        <begin position="1"/>
        <end position="66"/>
    </location>
</feature>
<dbReference type="InterPro" id="IPR013149">
    <property type="entry name" value="ADH-like_C"/>
</dbReference>
<keyword evidence="3" id="KW-0862">Zinc</keyword>
<keyword evidence="2" id="KW-0479">Metal-binding</keyword>
<dbReference type="Gene3D" id="3.90.180.10">
    <property type="entry name" value="Medium-chain alcohol dehydrogenases, catalytic domain"/>
    <property type="match status" value="1"/>
</dbReference>
<evidence type="ECO:0000313" key="5">
    <source>
        <dbReference type="EMBL" id="SJN33429.1"/>
    </source>
</evidence>
<dbReference type="AlphaFoldDB" id="A0A1R4JN59"/>
<evidence type="ECO:0000256" key="2">
    <source>
        <dbReference type="ARBA" id="ARBA00022723"/>
    </source>
</evidence>
<dbReference type="InterPro" id="IPR036291">
    <property type="entry name" value="NAD(P)-bd_dom_sf"/>
</dbReference>
<dbReference type="SUPFAM" id="SSF51735">
    <property type="entry name" value="NAD(P)-binding Rossmann-fold domains"/>
    <property type="match status" value="1"/>
</dbReference>
<dbReference type="PANTHER" id="PTHR42813">
    <property type="entry name" value="ZINC-TYPE ALCOHOL DEHYDROGENASE-LIKE"/>
    <property type="match status" value="1"/>
</dbReference>
<dbReference type="GO" id="GO:0046872">
    <property type="term" value="F:metal ion binding"/>
    <property type="evidence" value="ECO:0007669"/>
    <property type="project" value="UniProtKB-KW"/>
</dbReference>
<name>A0A1R4JN59_9MICC</name>
<proteinExistence type="predicted"/>
<sequence>MRELTDGLGAHGVIEAVGTQESMDQALATVRHGGYVGFVGVSHDQTLDGSDLFGRQIHLEGGPAPVRRFLPELIERIQSGQIQPGRVFTARMPLDAAAEAYRAMDERREIKVLLEV</sequence>
<dbReference type="EMBL" id="FUKP01000063">
    <property type="protein sequence ID" value="SJN33429.1"/>
    <property type="molecule type" value="Genomic_DNA"/>
</dbReference>
<evidence type="ECO:0000256" key="3">
    <source>
        <dbReference type="ARBA" id="ARBA00022833"/>
    </source>
</evidence>
<dbReference type="PANTHER" id="PTHR42813:SF2">
    <property type="entry name" value="DEHYDROGENASE, ZINC-CONTAINING, PUTATIVE (AFU_ORTHOLOGUE AFUA_2G02810)-RELATED"/>
    <property type="match status" value="1"/>
</dbReference>
<comment type="cofactor">
    <cofactor evidence="1">
        <name>Zn(2+)</name>
        <dbReference type="ChEBI" id="CHEBI:29105"/>
    </cofactor>
</comment>
<gene>
    <name evidence="5" type="ORF">FM125_09595</name>
</gene>
<evidence type="ECO:0000256" key="1">
    <source>
        <dbReference type="ARBA" id="ARBA00001947"/>
    </source>
</evidence>